<proteinExistence type="predicted"/>
<organism evidence="1 2">
    <name type="scientific">Pseudanabaena cinerea FACHB-1277</name>
    <dbReference type="NCBI Taxonomy" id="2949581"/>
    <lineage>
        <taxon>Bacteria</taxon>
        <taxon>Bacillati</taxon>
        <taxon>Cyanobacteriota</taxon>
        <taxon>Cyanophyceae</taxon>
        <taxon>Pseudanabaenales</taxon>
        <taxon>Pseudanabaenaceae</taxon>
        <taxon>Pseudanabaena</taxon>
        <taxon>Pseudanabaena cinerea</taxon>
    </lineage>
</organism>
<dbReference type="InterPro" id="IPR011335">
    <property type="entry name" value="Restrct_endonuc-II-like"/>
</dbReference>
<reference evidence="1" key="1">
    <citation type="journal article" date="2015" name="ISME J.">
        <title>Draft Genome Sequence of Streptomyces incarnatus NRRL8089, which Produces the Nucleoside Antibiotic Sinefungin.</title>
        <authorList>
            <person name="Oshima K."/>
            <person name="Hattori M."/>
            <person name="Shimizu H."/>
            <person name="Fukuda K."/>
            <person name="Nemoto M."/>
            <person name="Inagaki K."/>
            <person name="Tamura T."/>
        </authorList>
    </citation>
    <scope>NUCLEOTIDE SEQUENCE</scope>
    <source>
        <strain evidence="1">FACHB-1277</strain>
    </source>
</reference>
<dbReference type="SUPFAM" id="SSF52980">
    <property type="entry name" value="Restriction endonuclease-like"/>
    <property type="match status" value="1"/>
</dbReference>
<dbReference type="Proteomes" id="UP000631421">
    <property type="component" value="Unassembled WGS sequence"/>
</dbReference>
<comment type="caution">
    <text evidence="1">The sequence shown here is derived from an EMBL/GenBank/DDBJ whole genome shotgun (WGS) entry which is preliminary data.</text>
</comment>
<evidence type="ECO:0000313" key="2">
    <source>
        <dbReference type="Proteomes" id="UP000631421"/>
    </source>
</evidence>
<accession>A0A926UTD8</accession>
<protein>
    <submittedName>
        <fullName evidence="1">TIGR02710 family CRISPR-associated protein</fullName>
    </submittedName>
</protein>
<dbReference type="InterPro" id="IPR014082">
    <property type="entry name" value="CRISPR-assoc_prot_Cas02710"/>
</dbReference>
<name>A0A926UTD8_9CYAN</name>
<dbReference type="RefSeq" id="WP_190350773.1">
    <property type="nucleotide sequence ID" value="NZ_JACJPY010000025.1"/>
</dbReference>
<sequence length="438" mass="49180">MPKILFITVGGSHQPIATSIKSQKPDRVVFICSDGARGSKSQVIGDGKPCEVRKGTEVIESLPNIPTQLELGDRFDAERDLVLIQEPDNLSECYDKINQKIREIKQESPSAEIVADYTGGTKTMSVALATASLDNEILLFITTNTTRQNLIKVESGERSRKATTTGLLVTRTVEKALPVYLQNYNYTAAIADLQNLIQSTELSAAQTRQIDELLDQCEGFDAWDRFDHRVALSRLQPYMKQANIQPYGLFLKKAIASRGLLDTKFDTSNGMMGHGYEVVEDLLLNADRRASQRRYDDAVGRLYRAIELLEQVRLFKQYGILTGDVDVAKLPESLQPEYEARKASHGKKKVQIALFQSYDLLSKFDNDPLGQLFLKYKDRIFNSLEIRNNSLFAHGFQPISESDYRHVNQVIGEFIREGIAAVIPAKLKSGARQFPQVL</sequence>
<reference evidence="1" key="2">
    <citation type="submission" date="2020-08" db="EMBL/GenBank/DDBJ databases">
        <authorList>
            <person name="Chen M."/>
            <person name="Teng W."/>
            <person name="Zhao L."/>
            <person name="Hu C."/>
            <person name="Zhou Y."/>
            <person name="Han B."/>
            <person name="Song L."/>
            <person name="Shu W."/>
        </authorList>
    </citation>
    <scope>NUCLEOTIDE SEQUENCE</scope>
    <source>
        <strain evidence="1">FACHB-1277</strain>
    </source>
</reference>
<dbReference type="Gene3D" id="3.40.50.10770">
    <property type="entry name" value="Hypothetical protein VC1899 like domain (Restriction endonuclease-like)"/>
    <property type="match status" value="1"/>
</dbReference>
<dbReference type="NCBIfam" id="TIGR02710">
    <property type="entry name" value="TIGR02710 family CRISPR-associated CARF protein"/>
    <property type="match status" value="1"/>
</dbReference>
<keyword evidence="2" id="KW-1185">Reference proteome</keyword>
<gene>
    <name evidence="1" type="ORF">H6F44_09785</name>
</gene>
<evidence type="ECO:0000313" key="1">
    <source>
        <dbReference type="EMBL" id="MBD2150406.1"/>
    </source>
</evidence>
<dbReference type="AlphaFoldDB" id="A0A926UTD8"/>
<dbReference type="Pfam" id="PF09670">
    <property type="entry name" value="Cas_Cas02710"/>
    <property type="match status" value="1"/>
</dbReference>
<dbReference type="EMBL" id="JACJPY010000025">
    <property type="protein sequence ID" value="MBD2150406.1"/>
    <property type="molecule type" value="Genomic_DNA"/>
</dbReference>